<dbReference type="RefSeq" id="WP_419185904.1">
    <property type="nucleotide sequence ID" value="NZ_CP036290.1"/>
</dbReference>
<evidence type="ECO:0000313" key="4">
    <source>
        <dbReference type="Proteomes" id="UP000319342"/>
    </source>
</evidence>
<reference evidence="3 4" key="1">
    <citation type="submission" date="2019-02" db="EMBL/GenBank/DDBJ databases">
        <title>Deep-cultivation of Planctomycetes and their phenomic and genomic characterization uncovers novel biology.</title>
        <authorList>
            <person name="Wiegand S."/>
            <person name="Jogler M."/>
            <person name="Boedeker C."/>
            <person name="Pinto D."/>
            <person name="Vollmers J."/>
            <person name="Rivas-Marin E."/>
            <person name="Kohn T."/>
            <person name="Peeters S.H."/>
            <person name="Heuer A."/>
            <person name="Rast P."/>
            <person name="Oberbeckmann S."/>
            <person name="Bunk B."/>
            <person name="Jeske O."/>
            <person name="Meyerdierks A."/>
            <person name="Storesund J.E."/>
            <person name="Kallscheuer N."/>
            <person name="Luecker S."/>
            <person name="Lage O.M."/>
            <person name="Pohl T."/>
            <person name="Merkel B.J."/>
            <person name="Hornburger P."/>
            <person name="Mueller R.-W."/>
            <person name="Bruemmer F."/>
            <person name="Labrenz M."/>
            <person name="Spormann A.M."/>
            <person name="Op den Camp H."/>
            <person name="Overmann J."/>
            <person name="Amann R."/>
            <person name="Jetten M.S.M."/>
            <person name="Mascher T."/>
            <person name="Medema M.H."/>
            <person name="Devos D.P."/>
            <person name="Kaster A.-K."/>
            <person name="Ovreas L."/>
            <person name="Rohde M."/>
            <person name="Galperin M.Y."/>
            <person name="Jogler C."/>
        </authorList>
    </citation>
    <scope>NUCLEOTIDE SEQUENCE [LARGE SCALE GENOMIC DNA]</scope>
    <source>
        <strain evidence="3 4">Pla163</strain>
    </source>
</reference>
<dbReference type="InterPro" id="IPR017850">
    <property type="entry name" value="Alkaline_phosphatase_core_sf"/>
</dbReference>
<dbReference type="InterPro" id="IPR000917">
    <property type="entry name" value="Sulfatase_N"/>
</dbReference>
<organism evidence="3 4">
    <name type="scientific">Rohdeia mirabilis</name>
    <dbReference type="NCBI Taxonomy" id="2528008"/>
    <lineage>
        <taxon>Bacteria</taxon>
        <taxon>Pseudomonadati</taxon>
        <taxon>Planctomycetota</taxon>
        <taxon>Planctomycetia</taxon>
        <taxon>Planctomycetia incertae sedis</taxon>
        <taxon>Rohdeia</taxon>
    </lineage>
</organism>
<dbReference type="PANTHER" id="PTHR43108:SF8">
    <property type="entry name" value="SD21168P"/>
    <property type="match status" value="1"/>
</dbReference>
<accession>A0A518D228</accession>
<dbReference type="Gene3D" id="3.40.720.10">
    <property type="entry name" value="Alkaline Phosphatase, subunit A"/>
    <property type="match status" value="1"/>
</dbReference>
<dbReference type="Proteomes" id="UP000319342">
    <property type="component" value="Chromosome"/>
</dbReference>
<dbReference type="CDD" id="cd16148">
    <property type="entry name" value="sulfatase_like"/>
    <property type="match status" value="1"/>
</dbReference>
<dbReference type="Pfam" id="PF00884">
    <property type="entry name" value="Sulfatase"/>
    <property type="match status" value="1"/>
</dbReference>
<evidence type="ECO:0000256" key="1">
    <source>
        <dbReference type="SAM" id="MobiDB-lite"/>
    </source>
</evidence>
<feature type="compositionally biased region" description="Acidic residues" evidence="1">
    <location>
        <begin position="498"/>
        <end position="509"/>
    </location>
</feature>
<protein>
    <submittedName>
        <fullName evidence="3">Choline-sulfatase</fullName>
        <ecNumber evidence="3">3.1.6.6</ecNumber>
    </submittedName>
</protein>
<feature type="domain" description="Sulfatase N-terminal" evidence="2">
    <location>
        <begin position="2"/>
        <end position="329"/>
    </location>
</feature>
<sequence length="532" mass="60316">MISIDSLRADHVSSYGYTSATAPEVKTTPTLDRIMAEGGARFEKAFSTTSWTLPSHMALLSGQPNEVHGVKDAPWQLHDEQPWLPTAFRDAGWRTFGIWSGPNVHPYFGFSRGFEQYVDCSELNTDLRKFEVEGDDDWKELNEEHDQSHRVVTGHKIVDEFTEWFDEILEEEKFFAFVHMWDPHYDYFPPEEFDIFYPNARPSWVAQESFRFKDLNAIASPKGLPTHDQNRLKSLYDAEIRFTDANIEKMLRLLEDAGRLDSTLITVSSDHGEEFAEHGQYGHKLNIYEETLRIPLFMRLPGTIPPNFVVNGTTSIVDIAPTVLEIADVPGSSDMWGRSLESVFLDRVELRPRPAPMELTVRNETYFRGARGDGFKVIELGDALRAKLDGKSTMDPRRFNRLEQYVDRFPEVEMGLYMLPPKQATEGIPRLVTEPGAQVDPMIRPYVTDTDDHLVRKALALWSDVDTAARAWDGKRRKDEMDDALIQMLIDSGYADMDNSEEADDESDEGNGSSATESPEPPSDSSGGGAKD</sequence>
<dbReference type="AlphaFoldDB" id="A0A518D228"/>
<evidence type="ECO:0000259" key="2">
    <source>
        <dbReference type="Pfam" id="PF00884"/>
    </source>
</evidence>
<feature type="region of interest" description="Disordered" evidence="1">
    <location>
        <begin position="492"/>
        <end position="532"/>
    </location>
</feature>
<dbReference type="GO" id="GO:0047753">
    <property type="term" value="F:choline-sulfatase activity"/>
    <property type="evidence" value="ECO:0007669"/>
    <property type="project" value="UniProtKB-EC"/>
</dbReference>
<dbReference type="EMBL" id="CP036290">
    <property type="protein sequence ID" value="QDU85517.1"/>
    <property type="molecule type" value="Genomic_DNA"/>
</dbReference>
<name>A0A518D228_9BACT</name>
<proteinExistence type="predicted"/>
<evidence type="ECO:0000313" key="3">
    <source>
        <dbReference type="EMBL" id="QDU85517.1"/>
    </source>
</evidence>
<dbReference type="EC" id="3.1.6.6" evidence="3"/>
<dbReference type="PANTHER" id="PTHR43108">
    <property type="entry name" value="N-ACETYLGLUCOSAMINE-6-SULFATASE FAMILY MEMBER"/>
    <property type="match status" value="1"/>
</dbReference>
<keyword evidence="3" id="KW-0378">Hydrolase</keyword>
<keyword evidence="4" id="KW-1185">Reference proteome</keyword>
<dbReference type="SUPFAM" id="SSF53649">
    <property type="entry name" value="Alkaline phosphatase-like"/>
    <property type="match status" value="1"/>
</dbReference>
<gene>
    <name evidence="3" type="primary">betC_9</name>
    <name evidence="3" type="ORF">Pla163_26490</name>
</gene>